<proteinExistence type="predicted"/>
<dbReference type="Gene3D" id="2.130.10.10">
    <property type="entry name" value="YVTN repeat-like/Quinoprotein amine dehydrogenase"/>
    <property type="match status" value="2"/>
</dbReference>
<evidence type="ECO:0000256" key="2">
    <source>
        <dbReference type="ARBA" id="ARBA00022737"/>
    </source>
</evidence>
<reference evidence="4 5" key="1">
    <citation type="submission" date="2024-02" db="EMBL/GenBank/DDBJ databases">
        <title>A draft genome for the cacao thread blight pathogen Marasmius crinis-equi.</title>
        <authorList>
            <person name="Cohen S.P."/>
            <person name="Baruah I.K."/>
            <person name="Amoako-Attah I."/>
            <person name="Bukari Y."/>
            <person name="Meinhardt L.W."/>
            <person name="Bailey B.A."/>
        </authorList>
    </citation>
    <scope>NUCLEOTIDE SEQUENCE [LARGE SCALE GENOMIC DNA]</scope>
    <source>
        <strain evidence="4 5">GH-76</strain>
    </source>
</reference>
<dbReference type="InterPro" id="IPR015943">
    <property type="entry name" value="WD40/YVTN_repeat-like_dom_sf"/>
</dbReference>
<evidence type="ECO:0008006" key="6">
    <source>
        <dbReference type="Google" id="ProtNLM"/>
    </source>
</evidence>
<dbReference type="SUPFAM" id="SSF50978">
    <property type="entry name" value="WD40 repeat-like"/>
    <property type="match status" value="1"/>
</dbReference>
<dbReference type="PROSITE" id="PS50082">
    <property type="entry name" value="WD_REPEATS_2"/>
    <property type="match status" value="1"/>
</dbReference>
<keyword evidence="1 3" id="KW-0853">WD repeat</keyword>
<evidence type="ECO:0000313" key="5">
    <source>
        <dbReference type="Proteomes" id="UP001465976"/>
    </source>
</evidence>
<keyword evidence="5" id="KW-1185">Reference proteome</keyword>
<evidence type="ECO:0000313" key="4">
    <source>
        <dbReference type="EMBL" id="KAL0574999.1"/>
    </source>
</evidence>
<evidence type="ECO:0000256" key="3">
    <source>
        <dbReference type="PROSITE-ProRule" id="PRU00221"/>
    </source>
</evidence>
<dbReference type="PANTHER" id="PTHR19857:SF8">
    <property type="entry name" value="ANGIO-ASSOCIATED MIGRATORY CELL PROTEIN"/>
    <property type="match status" value="1"/>
</dbReference>
<evidence type="ECO:0000256" key="1">
    <source>
        <dbReference type="ARBA" id="ARBA00022574"/>
    </source>
</evidence>
<protein>
    <recommendedName>
        <fullName evidence="6">WD40 repeat-like protein</fullName>
    </recommendedName>
</protein>
<dbReference type="Proteomes" id="UP001465976">
    <property type="component" value="Unassembled WGS sequence"/>
</dbReference>
<feature type="repeat" description="WD" evidence="3">
    <location>
        <begin position="15"/>
        <end position="56"/>
    </location>
</feature>
<organism evidence="4 5">
    <name type="scientific">Marasmius crinis-equi</name>
    <dbReference type="NCBI Taxonomy" id="585013"/>
    <lineage>
        <taxon>Eukaryota</taxon>
        <taxon>Fungi</taxon>
        <taxon>Dikarya</taxon>
        <taxon>Basidiomycota</taxon>
        <taxon>Agaricomycotina</taxon>
        <taxon>Agaricomycetes</taxon>
        <taxon>Agaricomycetidae</taxon>
        <taxon>Agaricales</taxon>
        <taxon>Marasmiineae</taxon>
        <taxon>Marasmiaceae</taxon>
        <taxon>Marasmius</taxon>
    </lineage>
</organism>
<comment type="caution">
    <text evidence="4">The sequence shown here is derived from an EMBL/GenBank/DDBJ whole genome shotgun (WGS) entry which is preliminary data.</text>
</comment>
<dbReference type="PANTHER" id="PTHR19857">
    <property type="entry name" value="MITOCHONDRIAL DIVISION PROTEIN 1-RELATED"/>
    <property type="match status" value="1"/>
</dbReference>
<name>A0ABR3FIH9_9AGAR</name>
<dbReference type="PROSITE" id="PS50294">
    <property type="entry name" value="WD_REPEATS_REGION"/>
    <property type="match status" value="1"/>
</dbReference>
<sequence>MVSNTEPRYEKLVQLSGSQGPVNALAFSPDGQRLASGGDDECVRVWSVRRGHCETVLRPKYDSRFEILGWGQITTATWISFGDTNEEAIRSHLFFGTARGLFVAAEFTGTKGFTRRRTFSVFHRKDVVESMAIDPTKQYVVMGNQTGIIKLYRLVLKEDCCELELHWTSDESEDIPSIPRSLAFYGKYVVIFWLEAGQISYCEVGEGDGETDQGKLKFHGGLIGNACLSDPPDHLLIHNLASGNFDVYDFPCLSKCRTLTGATRVPIVKQAVFAERNRVAVCGSDDGHVYVYDVRSGVLLQRLNNDQNHDRFRRGRVSEDVSIQTITQFTSKERYLVASGASTEEGTIIIWEKPTSVPPRAWNNNPTSSQAARIMIVTTAAALVNS</sequence>
<gene>
    <name evidence="4" type="ORF">V5O48_006967</name>
</gene>
<dbReference type="InterPro" id="IPR036322">
    <property type="entry name" value="WD40_repeat_dom_sf"/>
</dbReference>
<dbReference type="InterPro" id="IPR001680">
    <property type="entry name" value="WD40_rpt"/>
</dbReference>
<dbReference type="EMBL" id="JBAHYK010000345">
    <property type="protein sequence ID" value="KAL0574999.1"/>
    <property type="molecule type" value="Genomic_DNA"/>
</dbReference>
<dbReference type="SMART" id="SM00320">
    <property type="entry name" value="WD40"/>
    <property type="match status" value="3"/>
</dbReference>
<dbReference type="InterPro" id="IPR051179">
    <property type="entry name" value="WD_repeat_multifunction"/>
</dbReference>
<keyword evidence="2" id="KW-0677">Repeat</keyword>
<accession>A0ABR3FIH9</accession>
<dbReference type="Pfam" id="PF00400">
    <property type="entry name" value="WD40"/>
    <property type="match status" value="1"/>
</dbReference>